<evidence type="ECO:0000256" key="1">
    <source>
        <dbReference type="ARBA" id="ARBA00004141"/>
    </source>
</evidence>
<evidence type="ECO:0000256" key="4">
    <source>
        <dbReference type="ARBA" id="ARBA00022989"/>
    </source>
</evidence>
<feature type="transmembrane region" description="Helical" evidence="6">
    <location>
        <begin position="417"/>
        <end position="446"/>
    </location>
</feature>
<dbReference type="Proteomes" id="UP001055439">
    <property type="component" value="Chromosome 8"/>
</dbReference>
<feature type="transmembrane region" description="Helical" evidence="6">
    <location>
        <begin position="272"/>
        <end position="289"/>
    </location>
</feature>
<dbReference type="InterPro" id="IPR035892">
    <property type="entry name" value="C2_domain_sf"/>
</dbReference>
<dbReference type="InterPro" id="IPR047259">
    <property type="entry name" value="QUIRKY-like"/>
</dbReference>
<comment type="subcellular location">
    <subcellularLocation>
        <location evidence="1">Membrane</location>
        <topology evidence="1">Multi-pass membrane protein</topology>
    </subcellularLocation>
</comment>
<evidence type="ECO:0000256" key="2">
    <source>
        <dbReference type="ARBA" id="ARBA00022692"/>
    </source>
</evidence>
<proteinExistence type="predicted"/>
<keyword evidence="3" id="KW-0677">Repeat</keyword>
<feature type="transmembrane region" description="Helical" evidence="6">
    <location>
        <begin position="309"/>
        <end position="333"/>
    </location>
</feature>
<evidence type="ECO:0000313" key="9">
    <source>
        <dbReference type="Proteomes" id="UP001055439"/>
    </source>
</evidence>
<keyword evidence="8" id="KW-0328">Glycosyltransferase</keyword>
<dbReference type="PROSITE" id="PS50004">
    <property type="entry name" value="C2"/>
    <property type="match status" value="1"/>
</dbReference>
<dbReference type="SMART" id="SM00239">
    <property type="entry name" value="C2"/>
    <property type="match status" value="1"/>
</dbReference>
<reference evidence="8" key="1">
    <citation type="submission" date="2022-05" db="EMBL/GenBank/DDBJ databases">
        <title>The Musa troglodytarum L. genome provides insights into the mechanism of non-climacteric behaviour and enrichment of carotenoids.</title>
        <authorList>
            <person name="Wang J."/>
        </authorList>
    </citation>
    <scope>NUCLEOTIDE SEQUENCE</scope>
    <source>
        <tissue evidence="8">Leaf</tissue>
    </source>
</reference>
<dbReference type="AlphaFoldDB" id="A0A9E7KS24"/>
<keyword evidence="9" id="KW-1185">Reference proteome</keyword>
<evidence type="ECO:0000256" key="5">
    <source>
        <dbReference type="ARBA" id="ARBA00023136"/>
    </source>
</evidence>
<evidence type="ECO:0000313" key="8">
    <source>
        <dbReference type="EMBL" id="URE25579.1"/>
    </source>
</evidence>
<keyword evidence="8" id="KW-0808">Transferase</keyword>
<dbReference type="Pfam" id="PF00168">
    <property type="entry name" value="C2"/>
    <property type="match status" value="1"/>
</dbReference>
<dbReference type="SUPFAM" id="SSF49562">
    <property type="entry name" value="C2 domain (Calcium/lipid-binding domain, CaLB)"/>
    <property type="match status" value="1"/>
</dbReference>
<accession>A0A9E7KS24</accession>
<evidence type="ECO:0000259" key="7">
    <source>
        <dbReference type="PROSITE" id="PS50004"/>
    </source>
</evidence>
<dbReference type="PANTHER" id="PTHR31425">
    <property type="entry name" value="PHOSPHORIBOSYLANTHRANILATE TRANSFERASE ISOFORM 1"/>
    <property type="match status" value="1"/>
</dbReference>
<organism evidence="8 9">
    <name type="scientific">Musa troglodytarum</name>
    <name type="common">fe'i banana</name>
    <dbReference type="NCBI Taxonomy" id="320322"/>
    <lineage>
        <taxon>Eukaryota</taxon>
        <taxon>Viridiplantae</taxon>
        <taxon>Streptophyta</taxon>
        <taxon>Embryophyta</taxon>
        <taxon>Tracheophyta</taxon>
        <taxon>Spermatophyta</taxon>
        <taxon>Magnoliopsida</taxon>
        <taxon>Liliopsida</taxon>
        <taxon>Zingiberales</taxon>
        <taxon>Musaceae</taxon>
        <taxon>Musa</taxon>
    </lineage>
</organism>
<name>A0A9E7KS24_9LILI</name>
<gene>
    <name evidence="8" type="ORF">MUK42_17365</name>
</gene>
<dbReference type="OrthoDB" id="67700at2759"/>
<protein>
    <submittedName>
        <fullName evidence="8">Plant phosphoribosyltransferase C-terminal</fullName>
    </submittedName>
</protein>
<dbReference type="InterPro" id="IPR013583">
    <property type="entry name" value="MCTP_C"/>
</dbReference>
<dbReference type="Pfam" id="PF08372">
    <property type="entry name" value="PRT_C"/>
    <property type="match status" value="1"/>
</dbReference>
<dbReference type="GO" id="GO:0016020">
    <property type="term" value="C:membrane"/>
    <property type="evidence" value="ECO:0007669"/>
    <property type="project" value="UniProtKB-SubCell"/>
</dbReference>
<feature type="domain" description="C2" evidence="7">
    <location>
        <begin position="1"/>
        <end position="118"/>
    </location>
</feature>
<dbReference type="PANTHER" id="PTHR31425:SF36">
    <property type="entry name" value="PROTEIN QUIRKY"/>
    <property type="match status" value="1"/>
</dbReference>
<dbReference type="InterPro" id="IPR000008">
    <property type="entry name" value="C2_dom"/>
</dbReference>
<keyword evidence="5 6" id="KW-0472">Membrane</keyword>
<evidence type="ECO:0000256" key="3">
    <source>
        <dbReference type="ARBA" id="ARBA00022737"/>
    </source>
</evidence>
<evidence type="ECO:0000256" key="6">
    <source>
        <dbReference type="SAM" id="Phobius"/>
    </source>
</evidence>
<keyword evidence="2 6" id="KW-0812">Transmembrane</keyword>
<keyword evidence="4 6" id="KW-1133">Transmembrane helix</keyword>
<dbReference type="EMBL" id="CP097510">
    <property type="protein sequence ID" value="URE25579.1"/>
    <property type="molecule type" value="Genomic_DNA"/>
</dbReference>
<sequence length="474" mass="54590">MTSLPLPVSRKLAVEVIDARDLLPKDGHGTSSPYVVVEFDGQRKQTHTVPRDLNPQWNERLEFVVADNVTLEDEELNVEVYNDKRMGSPSGARKNHFLGRVRIYGSQFARRGEEGLIYFPLEKRNLLSWIRGVFDNWRMFDAAGNRQDYRIGKVRIRVSTLESNRVYTASYPLLRLLPSGVKKMGEVQLAVRFACAALLPNTCAMYAQPMLPRMHHLRPLGVLQQDVLRVSAIMLVSEWLERSEPPLGQEVVRYMLDVNWHSWSNRRSRANWFRIMGVVSWAFGLARWIDDIRRWRNPTTTVLVHVLYLVLVWYPELVVPTASLYVFLIGAWYSRFRPRAPAGMDVRLSQADMVDADDLDEEFDPVPSTKPAEVVRARYDRLRILAARVQRLLGDLAAQGERVQALISWRDPRATKLFIGACLVVALVFYVVPPKMIAVALGFYFLRHPMFRDPMPPASLNFFRRLPSLSDRML</sequence>
<dbReference type="GO" id="GO:0016757">
    <property type="term" value="F:glycosyltransferase activity"/>
    <property type="evidence" value="ECO:0007669"/>
    <property type="project" value="UniProtKB-KW"/>
</dbReference>
<dbReference type="Gene3D" id="2.60.40.150">
    <property type="entry name" value="C2 domain"/>
    <property type="match status" value="1"/>
</dbReference>